<name>A0A2G9WR87_9HYPH</name>
<dbReference type="AlphaFoldDB" id="A0A2G9WR87"/>
<accession>A0A2G9WR87</accession>
<organism evidence="1 2">
    <name type="scientific">Pleomorphomonas carboxyditropha</name>
    <dbReference type="NCBI Taxonomy" id="2023338"/>
    <lineage>
        <taxon>Bacteria</taxon>
        <taxon>Pseudomonadati</taxon>
        <taxon>Pseudomonadota</taxon>
        <taxon>Alphaproteobacteria</taxon>
        <taxon>Hyphomicrobiales</taxon>
        <taxon>Pleomorphomonadaceae</taxon>
        <taxon>Pleomorphomonas</taxon>
    </lineage>
</organism>
<evidence type="ECO:0000313" key="1">
    <source>
        <dbReference type="EMBL" id="PIO97227.1"/>
    </source>
</evidence>
<dbReference type="Proteomes" id="UP000231070">
    <property type="component" value="Unassembled WGS sequence"/>
</dbReference>
<evidence type="ECO:0008006" key="3">
    <source>
        <dbReference type="Google" id="ProtNLM"/>
    </source>
</evidence>
<dbReference type="Gene3D" id="3.10.20.850">
    <property type="entry name" value="Protein of unknown function DUF3861"/>
    <property type="match status" value="1"/>
</dbReference>
<reference evidence="1 2" key="1">
    <citation type="submission" date="2017-08" db="EMBL/GenBank/DDBJ databases">
        <title>Pleomorphomonas carboxidotrophicus sp. nov., a new mesophilic hydrogenogenic carboxidotroph.</title>
        <authorList>
            <person name="Esquivel-Elizondo S."/>
            <person name="Krajmalnik-Brown R."/>
            <person name="Maldonado J."/>
        </authorList>
    </citation>
    <scope>NUCLEOTIDE SEQUENCE [LARGE SCALE GENOMIC DNA]</scope>
    <source>
        <strain evidence="1 2">SVCO-16</strain>
    </source>
</reference>
<gene>
    <name evidence="1" type="ORF">CJ014_21605</name>
</gene>
<keyword evidence="2" id="KW-1185">Reference proteome</keyword>
<dbReference type="EMBL" id="NQVN01000020">
    <property type="protein sequence ID" value="PIO97227.1"/>
    <property type="molecule type" value="Genomic_DNA"/>
</dbReference>
<dbReference type="InterPro" id="IPR038194">
    <property type="entry name" value="DUF3861_sf"/>
</dbReference>
<proteinExistence type="predicted"/>
<evidence type="ECO:0000313" key="2">
    <source>
        <dbReference type="Proteomes" id="UP000231070"/>
    </source>
</evidence>
<protein>
    <recommendedName>
        <fullName evidence="3">DUF3861 domain-containing protein</fullName>
    </recommendedName>
</protein>
<dbReference type="Pfam" id="PF12977">
    <property type="entry name" value="DUF3861"/>
    <property type="match status" value="1"/>
</dbReference>
<sequence>MPNAKENILAKHRFRVTVDAVPEAAERPLSFEFDSHDDLIALADRLGKTGDDDLLFLVGLKLFGEALLARRDDPLFKDFRPHFGELMKAIKGRRD</sequence>
<comment type="caution">
    <text evidence="1">The sequence shown here is derived from an EMBL/GenBank/DDBJ whole genome shotgun (WGS) entry which is preliminary data.</text>
</comment>
<dbReference type="OrthoDB" id="119700at2"/>
<dbReference type="InterPro" id="IPR024476">
    <property type="entry name" value="DUF3861"/>
</dbReference>